<dbReference type="Proteomes" id="UP000299102">
    <property type="component" value="Unassembled WGS sequence"/>
</dbReference>
<organism evidence="2 3">
    <name type="scientific">Eumeta variegata</name>
    <name type="common">Bagworm moth</name>
    <name type="synonym">Eumeta japonica</name>
    <dbReference type="NCBI Taxonomy" id="151549"/>
    <lineage>
        <taxon>Eukaryota</taxon>
        <taxon>Metazoa</taxon>
        <taxon>Ecdysozoa</taxon>
        <taxon>Arthropoda</taxon>
        <taxon>Hexapoda</taxon>
        <taxon>Insecta</taxon>
        <taxon>Pterygota</taxon>
        <taxon>Neoptera</taxon>
        <taxon>Endopterygota</taxon>
        <taxon>Lepidoptera</taxon>
        <taxon>Glossata</taxon>
        <taxon>Ditrysia</taxon>
        <taxon>Tineoidea</taxon>
        <taxon>Psychidae</taxon>
        <taxon>Oiketicinae</taxon>
        <taxon>Eumeta</taxon>
    </lineage>
</organism>
<proteinExistence type="predicted"/>
<feature type="region of interest" description="Disordered" evidence="1">
    <location>
        <begin position="210"/>
        <end position="232"/>
    </location>
</feature>
<dbReference type="AlphaFoldDB" id="A0A4C1YP43"/>
<dbReference type="EMBL" id="BGZK01001291">
    <property type="protein sequence ID" value="GBP76419.1"/>
    <property type="molecule type" value="Genomic_DNA"/>
</dbReference>
<reference evidence="2 3" key="1">
    <citation type="journal article" date="2019" name="Commun. Biol.">
        <title>The bagworm genome reveals a unique fibroin gene that provides high tensile strength.</title>
        <authorList>
            <person name="Kono N."/>
            <person name="Nakamura H."/>
            <person name="Ohtoshi R."/>
            <person name="Tomita M."/>
            <person name="Numata K."/>
            <person name="Arakawa K."/>
        </authorList>
    </citation>
    <scope>NUCLEOTIDE SEQUENCE [LARGE SCALE GENOMIC DNA]</scope>
</reference>
<gene>
    <name evidence="2" type="ORF">EVAR_102393_1</name>
</gene>
<comment type="caution">
    <text evidence="2">The sequence shown here is derived from an EMBL/GenBank/DDBJ whole genome shotgun (WGS) entry which is preliminary data.</text>
</comment>
<evidence type="ECO:0000313" key="3">
    <source>
        <dbReference type="Proteomes" id="UP000299102"/>
    </source>
</evidence>
<name>A0A4C1YP43_EUMVA</name>
<evidence type="ECO:0000256" key="1">
    <source>
        <dbReference type="SAM" id="MobiDB-lite"/>
    </source>
</evidence>
<evidence type="ECO:0000313" key="2">
    <source>
        <dbReference type="EMBL" id="GBP76419.1"/>
    </source>
</evidence>
<protein>
    <submittedName>
        <fullName evidence="2">Uncharacterized protein</fullName>
    </submittedName>
</protein>
<keyword evidence="3" id="KW-1185">Reference proteome</keyword>
<accession>A0A4C1YP43</accession>
<feature type="region of interest" description="Disordered" evidence="1">
    <location>
        <begin position="52"/>
        <end position="71"/>
    </location>
</feature>
<sequence>MDCEAIVFTLGCTRTAQQNYYQLIASSNEAFVYLSVHRRSVLADQTLRRLSADSVSRARPSPKDVSAAKPNGEHVTSRFCSIAPRQRRPDQEEPCSIITKSFFEGVTPSILQTDGYRCFARVPLGAPREGFKKGQSRAEAVRQYLPIKNNKETSSNISHDLIHDSPFPKLRAIANNLSTLATTPLPLFAGGVRGPQTPRDSAAALTQSRFASLPKYPAHPSPRVARLHRDPG</sequence>